<reference evidence="9 10" key="1">
    <citation type="submission" date="2015-06" db="EMBL/GenBank/DDBJ databases">
        <title>Draft genome sequence of the purine-degrading Clostridium cylindrosporum HC-1 (DSM 605).</title>
        <authorList>
            <person name="Poehlein A."/>
            <person name="Schiel-Bengelsdorf B."/>
            <person name="Bengelsdorf F."/>
            <person name="Daniel R."/>
            <person name="Duerre P."/>
        </authorList>
    </citation>
    <scope>NUCLEOTIDE SEQUENCE [LARGE SCALE GENOMIC DNA]</scope>
    <source>
        <strain evidence="9 10">DSM 605</strain>
    </source>
</reference>
<keyword evidence="2" id="KW-0813">Transport</keyword>
<dbReference type="Proteomes" id="UP000036756">
    <property type="component" value="Unassembled WGS sequence"/>
</dbReference>
<dbReference type="GO" id="GO:0000041">
    <property type="term" value="P:transition metal ion transport"/>
    <property type="evidence" value="ECO:0007669"/>
    <property type="project" value="InterPro"/>
</dbReference>
<feature type="transmembrane region" description="Helical" evidence="7">
    <location>
        <begin position="7"/>
        <end position="29"/>
    </location>
</feature>
<evidence type="ECO:0000256" key="3">
    <source>
        <dbReference type="ARBA" id="ARBA00022475"/>
    </source>
</evidence>
<proteinExistence type="predicted"/>
<evidence type="ECO:0000313" key="10">
    <source>
        <dbReference type="Proteomes" id="UP000036756"/>
    </source>
</evidence>
<dbReference type="Gene3D" id="1.10.1760.20">
    <property type="match status" value="1"/>
</dbReference>
<dbReference type="PANTHER" id="PTHR34229">
    <property type="entry name" value="METAL TRANSPORT PROTEIN HI_1621-RELATED"/>
    <property type="match status" value="1"/>
</dbReference>
<sequence length="338" mass="36144">MHMGDALVSPAVGVGMMIATAGVTTYSVKKLKYDENIEEKIPLMGVMGAFVFAAQMINITIPGTGSSGHIAGGILLSAILGPYAAFLTMTSILVIQALLFGDGGLLALGCNIINMGFFSCIIGYKLIYSKVVSKGYSKKRIFTGSVLAATVALQLGSLGVVLQTLSSGITELPFSTFVSFMQPIHLVIGIGEGIITAVILDFLWQKRPDLLERVGEKEKIKISNKKVVNVLLVSSLVLGGFLSWAASSNPDGLEWSMLKTSGIEELETKGEVYDVISNIQEKTAILMDYNFKIDKPSEILEKLGTSVSGITGVTLTIGVFLGIGSLVERRKKLKIRIE</sequence>
<dbReference type="Pfam" id="PF01891">
    <property type="entry name" value="CbiM"/>
    <property type="match status" value="1"/>
</dbReference>
<gene>
    <name evidence="9" type="ORF">CLCY_1c00170</name>
</gene>
<dbReference type="InterPro" id="IPR002751">
    <property type="entry name" value="CbiM/NikMN"/>
</dbReference>
<feature type="transmembrane region" description="Helical" evidence="7">
    <location>
        <begin position="105"/>
        <end position="128"/>
    </location>
</feature>
<evidence type="ECO:0000256" key="1">
    <source>
        <dbReference type="ARBA" id="ARBA00004651"/>
    </source>
</evidence>
<evidence type="ECO:0000256" key="4">
    <source>
        <dbReference type="ARBA" id="ARBA00022692"/>
    </source>
</evidence>
<dbReference type="GO" id="GO:0005886">
    <property type="term" value="C:plasma membrane"/>
    <property type="evidence" value="ECO:0007669"/>
    <property type="project" value="UniProtKB-SubCell"/>
</dbReference>
<dbReference type="OrthoDB" id="5395048at2"/>
<dbReference type="STRING" id="1121307.CLCY_1c00170"/>
<evidence type="ECO:0000256" key="6">
    <source>
        <dbReference type="ARBA" id="ARBA00023136"/>
    </source>
</evidence>
<keyword evidence="6 7" id="KW-0472">Membrane</keyword>
<keyword evidence="4 7" id="KW-0812">Transmembrane</keyword>
<feature type="transmembrane region" description="Helical" evidence="7">
    <location>
        <begin position="227"/>
        <end position="247"/>
    </location>
</feature>
<feature type="transmembrane region" description="Helical" evidence="7">
    <location>
        <begin position="41"/>
        <end position="61"/>
    </location>
</feature>
<feature type="transmembrane region" description="Helical" evidence="7">
    <location>
        <begin position="73"/>
        <end position="99"/>
    </location>
</feature>
<evidence type="ECO:0000259" key="8">
    <source>
        <dbReference type="Pfam" id="PF13190"/>
    </source>
</evidence>
<feature type="domain" description="PDGLE" evidence="8">
    <location>
        <begin position="225"/>
        <end position="329"/>
    </location>
</feature>
<evidence type="ECO:0000256" key="7">
    <source>
        <dbReference type="SAM" id="Phobius"/>
    </source>
</evidence>
<evidence type="ECO:0000256" key="5">
    <source>
        <dbReference type="ARBA" id="ARBA00022989"/>
    </source>
</evidence>
<keyword evidence="3" id="KW-1003">Cell membrane</keyword>
<name>A0A0J8D3N2_CLOCY</name>
<dbReference type="PANTHER" id="PTHR34229:SF1">
    <property type="entry name" value="METAL TRANSPORT PROTEIN HI_1621-RELATED"/>
    <property type="match status" value="1"/>
</dbReference>
<dbReference type="PATRIC" id="fig|1121307.3.peg.376"/>
<evidence type="ECO:0000313" key="9">
    <source>
        <dbReference type="EMBL" id="KMT20785.1"/>
    </source>
</evidence>
<dbReference type="RefSeq" id="WP_048571191.1">
    <property type="nucleotide sequence ID" value="NZ_LFVU01000028.1"/>
</dbReference>
<organism evidence="9 10">
    <name type="scientific">Clostridium cylindrosporum DSM 605</name>
    <dbReference type="NCBI Taxonomy" id="1121307"/>
    <lineage>
        <taxon>Bacteria</taxon>
        <taxon>Bacillati</taxon>
        <taxon>Bacillota</taxon>
        <taxon>Clostridia</taxon>
        <taxon>Eubacteriales</taxon>
        <taxon>Clostridiaceae</taxon>
        <taxon>Clostridium</taxon>
    </lineage>
</organism>
<feature type="transmembrane region" description="Helical" evidence="7">
    <location>
        <begin position="307"/>
        <end position="327"/>
    </location>
</feature>
<dbReference type="AlphaFoldDB" id="A0A0J8D3N2"/>
<evidence type="ECO:0000256" key="2">
    <source>
        <dbReference type="ARBA" id="ARBA00022448"/>
    </source>
</evidence>
<protein>
    <submittedName>
        <fullName evidence="9">ABC-type Co2+ transport system, permease component</fullName>
    </submittedName>
</protein>
<feature type="transmembrane region" description="Helical" evidence="7">
    <location>
        <begin position="184"/>
        <end position="204"/>
    </location>
</feature>
<accession>A0A0J8D3N2</accession>
<keyword evidence="10" id="KW-1185">Reference proteome</keyword>
<comment type="caution">
    <text evidence="9">The sequence shown here is derived from an EMBL/GenBank/DDBJ whole genome shotgun (WGS) entry which is preliminary data.</text>
</comment>
<comment type="subcellular location">
    <subcellularLocation>
        <location evidence="1">Cell membrane</location>
        <topology evidence="1">Multi-pass membrane protein</topology>
    </subcellularLocation>
</comment>
<keyword evidence="5 7" id="KW-1133">Transmembrane helix</keyword>
<dbReference type="InterPro" id="IPR025937">
    <property type="entry name" value="PDGLE_dom"/>
</dbReference>
<feature type="transmembrane region" description="Helical" evidence="7">
    <location>
        <begin position="140"/>
        <end position="164"/>
    </location>
</feature>
<dbReference type="EMBL" id="LFVU01000028">
    <property type="protein sequence ID" value="KMT20785.1"/>
    <property type="molecule type" value="Genomic_DNA"/>
</dbReference>
<dbReference type="Pfam" id="PF13190">
    <property type="entry name" value="PDGLE"/>
    <property type="match status" value="1"/>
</dbReference>